<reference evidence="3 4" key="1">
    <citation type="journal article" date="2016" name="Nat. Commun.">
        <title>Thousands of microbial genomes shed light on interconnected biogeochemical processes in an aquifer system.</title>
        <authorList>
            <person name="Anantharaman K."/>
            <person name="Brown C.T."/>
            <person name="Hug L.A."/>
            <person name="Sharon I."/>
            <person name="Castelle C.J."/>
            <person name="Probst A.J."/>
            <person name="Thomas B.C."/>
            <person name="Singh A."/>
            <person name="Wilkins M.J."/>
            <person name="Karaoz U."/>
            <person name="Brodie E.L."/>
            <person name="Williams K.H."/>
            <person name="Hubbard S.S."/>
            <person name="Banfield J.F."/>
        </authorList>
    </citation>
    <scope>NUCLEOTIDE SEQUENCE [LARGE SCALE GENOMIC DNA]</scope>
</reference>
<proteinExistence type="predicted"/>
<feature type="compositionally biased region" description="Pro residues" evidence="1">
    <location>
        <begin position="92"/>
        <end position="114"/>
    </location>
</feature>
<keyword evidence="2" id="KW-0472">Membrane</keyword>
<feature type="region of interest" description="Disordered" evidence="1">
    <location>
        <begin position="1"/>
        <end position="231"/>
    </location>
</feature>
<organism evidence="3 4">
    <name type="scientific">Candidatus Yonathbacteria bacterium RIFCSPHIGHO2_01_FULL_51_10</name>
    <dbReference type="NCBI Taxonomy" id="1802723"/>
    <lineage>
        <taxon>Bacteria</taxon>
        <taxon>Candidatus Yonathiibacteriota</taxon>
    </lineage>
</organism>
<dbReference type="AlphaFoldDB" id="A0A1G2S8M4"/>
<comment type="caution">
    <text evidence="3">The sequence shown here is derived from an EMBL/GenBank/DDBJ whole genome shotgun (WGS) entry which is preliminary data.</text>
</comment>
<feature type="compositionally biased region" description="Pro residues" evidence="1">
    <location>
        <begin position="122"/>
        <end position="148"/>
    </location>
</feature>
<feature type="compositionally biased region" description="Basic and acidic residues" evidence="1">
    <location>
        <begin position="59"/>
        <end position="69"/>
    </location>
</feature>
<name>A0A1G2S8M4_9BACT</name>
<keyword evidence="2" id="KW-1133">Transmembrane helix</keyword>
<dbReference type="Proteomes" id="UP000176997">
    <property type="component" value="Unassembled WGS sequence"/>
</dbReference>
<evidence type="ECO:0000256" key="2">
    <source>
        <dbReference type="SAM" id="Phobius"/>
    </source>
</evidence>
<evidence type="ECO:0000313" key="4">
    <source>
        <dbReference type="Proteomes" id="UP000176997"/>
    </source>
</evidence>
<accession>A0A1G2S8M4</accession>
<gene>
    <name evidence="3" type="ORF">A2675_00145</name>
</gene>
<feature type="compositionally biased region" description="Pro residues" evidence="1">
    <location>
        <begin position="196"/>
        <end position="230"/>
    </location>
</feature>
<feature type="transmembrane region" description="Helical" evidence="2">
    <location>
        <begin position="316"/>
        <end position="338"/>
    </location>
</feature>
<dbReference type="STRING" id="1802723.A2675_00145"/>
<feature type="compositionally biased region" description="Polar residues" evidence="1">
    <location>
        <begin position="1"/>
        <end position="27"/>
    </location>
</feature>
<evidence type="ECO:0000256" key="1">
    <source>
        <dbReference type="SAM" id="MobiDB-lite"/>
    </source>
</evidence>
<feature type="compositionally biased region" description="Polar residues" evidence="1">
    <location>
        <begin position="37"/>
        <end position="46"/>
    </location>
</feature>
<evidence type="ECO:0000313" key="3">
    <source>
        <dbReference type="EMBL" id="OHA81435.1"/>
    </source>
</evidence>
<dbReference type="EMBL" id="MHUS01000011">
    <property type="protein sequence ID" value="OHA81435.1"/>
    <property type="molecule type" value="Genomic_DNA"/>
</dbReference>
<protein>
    <submittedName>
        <fullName evidence="3">Uncharacterized protein</fullName>
    </submittedName>
</protein>
<keyword evidence="2" id="KW-0812">Transmembrane</keyword>
<sequence>MALSTNNQTIPRNNTTLPPVPQKSSGASPVVPPTPALQPTSNTMPTPQGGHVAIRPLRTYKDDLAEAIKRSGSADSVRRAAQPPQPQRTASVPPPRPAVAPPRPVAPPLPPVQPSAPVVKQAPPPPPVKQTAPPKPPVQTQDPVPPTPVAAQPPVAKIPSAQTGGKRLFFEQLLSHKREAPQSAPVALPHKETAAPTPPPVAKQVPPPAPPKPVAPPPPLEHPPSLPPLDPRVRFLEEHAVASPRFLGGGALPSWAMPGETAGERAAEQQEKVAREFAAAEALKPKPYTGPIVTHEAPTYGSAVIQTTPPQNTLRVGIAVIAVILLLGSVGGGGYLWFKNYQSKTNPSGDLQSTPFISATETVAIDATSLPDNALFTAYRSAEQEPLANQAIRAITPTITEKDVTGANMTRALRAEEFLDRVARSAPGSFTRSLGDRFASGAYGSIEGNNGFLIFGINDHDRALSGLLSWEPRMGTDLAPLLLVNTIYPAIFSDTTIGGVAVRRVGIGEKALVYGVTDNNILLVTRGEGTFKVLLSLTQTP</sequence>